<feature type="domain" description="FHA" evidence="7">
    <location>
        <begin position="166"/>
        <end position="220"/>
    </location>
</feature>
<evidence type="ECO:0000313" key="10">
    <source>
        <dbReference type="Proteomes" id="UP000594454"/>
    </source>
</evidence>
<comment type="caution">
    <text evidence="5">Lacks conserved residue(s) required for the propagation of feature annotation.</text>
</comment>
<feature type="coiled-coil region" evidence="6">
    <location>
        <begin position="260"/>
        <end position="296"/>
    </location>
</feature>
<comment type="similarity">
    <text evidence="5">Belongs to the TRAFAC class myosin-kinesin ATPase superfamily. Kinesin family.</text>
</comment>
<dbReference type="GO" id="GO:0007018">
    <property type="term" value="P:microtubule-based movement"/>
    <property type="evidence" value="ECO:0007669"/>
    <property type="project" value="InterPro"/>
</dbReference>
<protein>
    <recommendedName>
        <fullName evidence="11">Kinesin-like protein</fullName>
    </recommendedName>
</protein>
<keyword evidence="4" id="KW-0505">Motor protein</keyword>
<keyword evidence="2" id="KW-0067">ATP-binding</keyword>
<dbReference type="EMBL" id="LR899009">
    <property type="protein sequence ID" value="CAD7080264.1"/>
    <property type="molecule type" value="Genomic_DNA"/>
</dbReference>
<evidence type="ECO:0000256" key="1">
    <source>
        <dbReference type="ARBA" id="ARBA00022741"/>
    </source>
</evidence>
<dbReference type="SMART" id="SM00240">
    <property type="entry name" value="FHA"/>
    <property type="match status" value="1"/>
</dbReference>
<evidence type="ECO:0000256" key="5">
    <source>
        <dbReference type="PROSITE-ProRule" id="PRU00283"/>
    </source>
</evidence>
<gene>
    <name evidence="9" type="ORF">HERILL_LOCUS3429</name>
</gene>
<feature type="coiled-coil region" evidence="6">
    <location>
        <begin position="43"/>
        <end position="129"/>
    </location>
</feature>
<evidence type="ECO:0000259" key="7">
    <source>
        <dbReference type="PROSITE" id="PS50006"/>
    </source>
</evidence>
<evidence type="ECO:0000256" key="3">
    <source>
        <dbReference type="ARBA" id="ARBA00023054"/>
    </source>
</evidence>
<dbReference type="PANTHER" id="PTHR47117">
    <property type="entry name" value="STAR-RELATED LIPID TRANSFER PROTEIN 9"/>
    <property type="match status" value="1"/>
</dbReference>
<dbReference type="InterPro" id="IPR027417">
    <property type="entry name" value="P-loop_NTPase"/>
</dbReference>
<evidence type="ECO:0008006" key="11">
    <source>
        <dbReference type="Google" id="ProtNLM"/>
    </source>
</evidence>
<dbReference type="Proteomes" id="UP000594454">
    <property type="component" value="Chromosome 1"/>
</dbReference>
<dbReference type="InterPro" id="IPR001752">
    <property type="entry name" value="Kinesin_motor_dom"/>
</dbReference>
<dbReference type="FunFam" id="2.60.200.20:FF:000050">
    <property type="entry name" value="Kinesin-like protein, KLP38B"/>
    <property type="match status" value="1"/>
</dbReference>
<dbReference type="PROSITE" id="PS50067">
    <property type="entry name" value="KINESIN_MOTOR_2"/>
    <property type="match status" value="1"/>
</dbReference>
<dbReference type="GO" id="GO:0008017">
    <property type="term" value="F:microtubule binding"/>
    <property type="evidence" value="ECO:0007669"/>
    <property type="project" value="InterPro"/>
</dbReference>
<keyword evidence="1" id="KW-0547">Nucleotide-binding</keyword>
<evidence type="ECO:0000256" key="2">
    <source>
        <dbReference type="ARBA" id="ARBA00022840"/>
    </source>
</evidence>
<proteinExistence type="inferred from homology"/>
<dbReference type="AlphaFoldDB" id="A0A7R8YS72"/>
<dbReference type="GO" id="GO:0005524">
    <property type="term" value="F:ATP binding"/>
    <property type="evidence" value="ECO:0007669"/>
    <property type="project" value="UniProtKB-KW"/>
</dbReference>
<evidence type="ECO:0000256" key="6">
    <source>
        <dbReference type="SAM" id="Coils"/>
    </source>
</evidence>
<dbReference type="InterPro" id="IPR008984">
    <property type="entry name" value="SMAD_FHA_dom_sf"/>
</dbReference>
<feature type="domain" description="Kinesin motor" evidence="8">
    <location>
        <begin position="1"/>
        <end position="28"/>
    </location>
</feature>
<keyword evidence="10" id="KW-1185">Reference proteome</keyword>
<dbReference type="Gene3D" id="2.60.200.20">
    <property type="match status" value="1"/>
</dbReference>
<dbReference type="InterPro" id="IPR036961">
    <property type="entry name" value="Kinesin_motor_dom_sf"/>
</dbReference>
<dbReference type="SUPFAM" id="SSF49879">
    <property type="entry name" value="SMAD/FHA domain"/>
    <property type="match status" value="1"/>
</dbReference>
<name>A0A7R8YS72_HERIL</name>
<dbReference type="Pfam" id="PF00498">
    <property type="entry name" value="FHA"/>
    <property type="match status" value="1"/>
</dbReference>
<organism evidence="9 10">
    <name type="scientific">Hermetia illucens</name>
    <name type="common">Black soldier fly</name>
    <dbReference type="NCBI Taxonomy" id="343691"/>
    <lineage>
        <taxon>Eukaryota</taxon>
        <taxon>Metazoa</taxon>
        <taxon>Ecdysozoa</taxon>
        <taxon>Arthropoda</taxon>
        <taxon>Hexapoda</taxon>
        <taxon>Insecta</taxon>
        <taxon>Pterygota</taxon>
        <taxon>Neoptera</taxon>
        <taxon>Endopterygota</taxon>
        <taxon>Diptera</taxon>
        <taxon>Brachycera</taxon>
        <taxon>Stratiomyomorpha</taxon>
        <taxon>Stratiomyidae</taxon>
        <taxon>Hermetiinae</taxon>
        <taxon>Hermetia</taxon>
    </lineage>
</organism>
<sequence>MLATISPASVHIDETLATLRYACQARTIINRVKVNEDPHDRIIRELRAEVERLQGLRQDYERQKRHSANGGQPRKIIIETSVDESEVDALRVELAAMEKELAKAEKSWRERLQEAENRRKSEMRMLRRKGLAMELSAEQKQVCLINLAADPILSGTLFYIIPQGKVRIGRTTPSAFPQPDIVLDGPLVAFNHCCVENIDGQLFISSENPDFETFVNGDLLVERKQLFHGDRLVIGGSHYFRVSNPHCPKRTTNIVVDYELAHKEILQKQEEELRRELEEEKQAALGQIELERLENERNYHEQVELLELEKFKYNCSKELLETEKKALADKTGNEEPFQYTPYKSTLVDDIKRIMQHPTEESLHKTQLKVKEATQRCRELGLQLEFKQTQVVDEFGIFRAIVAIIDKENQRKAEWPTARLDVWLDLIRENDVNANNVFKSFDIDWVPLSESLNETLNDSLNSSRISLNLTAVRDVVLKQKPVPNSLQRFCNMFISSGSSRKQAPDPEKANHILGSVPYKSLENTKKTLTYDEEDACMPSKSSPNSKLSGFNSSANVYLKDIQKHTLKLKKLCDRYNADENLNQKHPPLDRIQKSIDQMEEIIYDLKTMLTHSPDSTTRTPKSVRFLLD</sequence>
<dbReference type="GO" id="GO:0003777">
    <property type="term" value="F:microtubule motor activity"/>
    <property type="evidence" value="ECO:0007669"/>
    <property type="project" value="InterPro"/>
</dbReference>
<dbReference type="Gene3D" id="3.40.850.10">
    <property type="entry name" value="Kinesin motor domain"/>
    <property type="match status" value="1"/>
</dbReference>
<dbReference type="OrthoDB" id="3176171at2759"/>
<accession>A0A7R8YS72</accession>
<evidence type="ECO:0000259" key="8">
    <source>
        <dbReference type="PROSITE" id="PS50067"/>
    </source>
</evidence>
<dbReference type="PROSITE" id="PS50006">
    <property type="entry name" value="FHA_DOMAIN"/>
    <property type="match status" value="1"/>
</dbReference>
<dbReference type="FunCoup" id="A0A7R8YS72">
    <property type="interactions" value="60"/>
</dbReference>
<evidence type="ECO:0000313" key="9">
    <source>
        <dbReference type="EMBL" id="CAD7080264.1"/>
    </source>
</evidence>
<keyword evidence="3 6" id="KW-0175">Coiled coil</keyword>
<reference evidence="9 10" key="1">
    <citation type="submission" date="2020-11" db="EMBL/GenBank/DDBJ databases">
        <authorList>
            <person name="Wallbank WR R."/>
            <person name="Pardo Diaz C."/>
            <person name="Kozak K."/>
            <person name="Martin S."/>
            <person name="Jiggins C."/>
            <person name="Moest M."/>
            <person name="Warren A I."/>
            <person name="Generalovic N T."/>
            <person name="Byers J.R.P. K."/>
            <person name="Montejo-Kovacevich G."/>
            <person name="Yen C E."/>
        </authorList>
    </citation>
    <scope>NUCLEOTIDE SEQUENCE [LARGE SCALE GENOMIC DNA]</scope>
</reference>
<dbReference type="InParanoid" id="A0A7R8YS72"/>
<dbReference type="SUPFAM" id="SSF52540">
    <property type="entry name" value="P-loop containing nucleoside triphosphate hydrolases"/>
    <property type="match status" value="1"/>
</dbReference>
<evidence type="ECO:0000256" key="4">
    <source>
        <dbReference type="ARBA" id="ARBA00023175"/>
    </source>
</evidence>
<dbReference type="InterPro" id="IPR000253">
    <property type="entry name" value="FHA_dom"/>
</dbReference>